<accession>A0A8S5T2Q0</accession>
<name>A0A8S5T2Q0_9CAUD</name>
<feature type="region of interest" description="Disordered" evidence="1">
    <location>
        <begin position="130"/>
        <end position="158"/>
    </location>
</feature>
<organism evidence="2">
    <name type="scientific">Myoviridae sp. ct5ra14</name>
    <dbReference type="NCBI Taxonomy" id="2827659"/>
    <lineage>
        <taxon>Viruses</taxon>
        <taxon>Duplodnaviria</taxon>
        <taxon>Heunggongvirae</taxon>
        <taxon>Uroviricota</taxon>
        <taxon>Caudoviricetes</taxon>
    </lineage>
</organism>
<protein>
    <submittedName>
        <fullName evidence="2">Uncharacterized protein</fullName>
    </submittedName>
</protein>
<dbReference type="EMBL" id="BK032730">
    <property type="protein sequence ID" value="DAF57247.1"/>
    <property type="molecule type" value="Genomic_DNA"/>
</dbReference>
<reference evidence="2" key="1">
    <citation type="journal article" date="2021" name="Proc. Natl. Acad. Sci. U.S.A.">
        <title>A Catalog of Tens of Thousands of Viruses from Human Metagenomes Reveals Hidden Associations with Chronic Diseases.</title>
        <authorList>
            <person name="Tisza M.J."/>
            <person name="Buck C.B."/>
        </authorList>
    </citation>
    <scope>NUCLEOTIDE SEQUENCE</scope>
    <source>
        <strain evidence="2">Ct5ra14</strain>
    </source>
</reference>
<evidence type="ECO:0000313" key="2">
    <source>
        <dbReference type="EMBL" id="DAF57247.1"/>
    </source>
</evidence>
<proteinExistence type="predicted"/>
<evidence type="ECO:0000256" key="1">
    <source>
        <dbReference type="SAM" id="MobiDB-lite"/>
    </source>
</evidence>
<sequence>MARTNTTTQKATSGKVVADNFSNTQKKSAAKTQSTVIIACTLAHGLKFDDVPNGNGGTKTIVFPGVNDSLRGKRDGILLGKGNSVAFQIDKEDWENIIRMHGQEAVFTGVNGGLPCLMEMKSVQEFRSREDELKEASHGLNPIDPESVNVEEVKNEEG</sequence>